<name>A0A3N0DTG8_9ACTN</name>
<reference evidence="2 3" key="1">
    <citation type="submission" date="2018-11" db="EMBL/GenBank/DDBJ databases">
        <authorList>
            <person name="Li F."/>
        </authorList>
    </citation>
    <scope>NUCLEOTIDE SEQUENCE [LARGE SCALE GENOMIC DNA]</scope>
    <source>
        <strain evidence="2 3">KIS18-7</strain>
    </source>
</reference>
<dbReference type="Proteomes" id="UP000277094">
    <property type="component" value="Unassembled WGS sequence"/>
</dbReference>
<gene>
    <name evidence="2" type="ORF">EFL95_07745</name>
</gene>
<proteinExistence type="predicted"/>
<dbReference type="RefSeq" id="WP_123233436.1">
    <property type="nucleotide sequence ID" value="NZ_RJSG01000002.1"/>
</dbReference>
<sequence>MARRPFILFVLAVLALVGFSAWDVSASADPPPTVITLTMNGSQTYGVTSIPAFFDAHPQGGFPAGISIDQWPSCTRLTTGQTIPADLTLQTGTYTIDPASCSGATFKGPGAAGYTAAYAAGPFVVVRRFPPNPVASVTGMLTSVRTGKVTYTARFTLAGAVPAAGIATVFGLGPRTRTQCSAVTDAQGVATCTLPRRAVTVAGTPFYVWTNDSTNYLASFQAYQFKVPFS</sequence>
<keyword evidence="3" id="KW-1185">Reference proteome</keyword>
<evidence type="ECO:0000256" key="1">
    <source>
        <dbReference type="SAM" id="SignalP"/>
    </source>
</evidence>
<evidence type="ECO:0000313" key="2">
    <source>
        <dbReference type="EMBL" id="RNL78934.1"/>
    </source>
</evidence>
<organism evidence="2 3">
    <name type="scientific">Nocardioides marmorisolisilvae</name>
    <dbReference type="NCBI Taxonomy" id="1542737"/>
    <lineage>
        <taxon>Bacteria</taxon>
        <taxon>Bacillati</taxon>
        <taxon>Actinomycetota</taxon>
        <taxon>Actinomycetes</taxon>
        <taxon>Propionibacteriales</taxon>
        <taxon>Nocardioidaceae</taxon>
        <taxon>Nocardioides</taxon>
    </lineage>
</organism>
<dbReference type="AlphaFoldDB" id="A0A3N0DTG8"/>
<dbReference type="EMBL" id="RJSG01000002">
    <property type="protein sequence ID" value="RNL78934.1"/>
    <property type="molecule type" value="Genomic_DNA"/>
</dbReference>
<evidence type="ECO:0000313" key="3">
    <source>
        <dbReference type="Proteomes" id="UP000277094"/>
    </source>
</evidence>
<feature type="signal peptide" evidence="1">
    <location>
        <begin position="1"/>
        <end position="26"/>
    </location>
</feature>
<comment type="caution">
    <text evidence="2">The sequence shown here is derived from an EMBL/GenBank/DDBJ whole genome shotgun (WGS) entry which is preliminary data.</text>
</comment>
<protein>
    <submittedName>
        <fullName evidence="2">Uncharacterized protein</fullName>
    </submittedName>
</protein>
<feature type="chain" id="PRO_5039364702" evidence="1">
    <location>
        <begin position="27"/>
        <end position="230"/>
    </location>
</feature>
<accession>A0A3N0DTG8</accession>
<keyword evidence="1" id="KW-0732">Signal</keyword>